<dbReference type="InterPro" id="IPR018011">
    <property type="entry name" value="Carb_sulfotrans_8-10"/>
</dbReference>
<feature type="compositionally biased region" description="Polar residues" evidence="10">
    <location>
        <begin position="50"/>
        <end position="60"/>
    </location>
</feature>
<reference evidence="11" key="1">
    <citation type="submission" date="2021-04" db="EMBL/GenBank/DDBJ databases">
        <authorList>
            <consortium name="Molecular Ecology Group"/>
        </authorList>
    </citation>
    <scope>NUCLEOTIDE SEQUENCE</scope>
</reference>
<dbReference type="InterPro" id="IPR027417">
    <property type="entry name" value="P-loop_NTPase"/>
</dbReference>
<proteinExistence type="inferred from homology"/>
<evidence type="ECO:0000256" key="3">
    <source>
        <dbReference type="ARBA" id="ARBA00022679"/>
    </source>
</evidence>
<protein>
    <recommendedName>
        <fullName evidence="9">Carbohydrate sulfotransferase</fullName>
        <ecNumber evidence="9">2.8.2.-</ecNumber>
    </recommendedName>
</protein>
<comment type="subcellular location">
    <subcellularLocation>
        <location evidence="1 9">Golgi apparatus membrane</location>
        <topology evidence="1 9">Single-pass type II membrane protein</topology>
    </subcellularLocation>
</comment>
<dbReference type="PANTHER" id="PTHR12137:SF54">
    <property type="entry name" value="CARBOHYDRATE SULFOTRANSFERASE"/>
    <property type="match status" value="1"/>
</dbReference>
<evidence type="ECO:0000256" key="5">
    <source>
        <dbReference type="ARBA" id="ARBA00022989"/>
    </source>
</evidence>
<evidence type="ECO:0000256" key="1">
    <source>
        <dbReference type="ARBA" id="ARBA00004323"/>
    </source>
</evidence>
<keyword evidence="9" id="KW-0735">Signal-anchor</keyword>
<accession>A0A8S3YZR2</accession>
<comment type="caution">
    <text evidence="11">The sequence shown here is derived from an EMBL/GenBank/DDBJ whole genome shotgun (WGS) entry which is preliminary data.</text>
</comment>
<evidence type="ECO:0000313" key="11">
    <source>
        <dbReference type="EMBL" id="CAG5120710.1"/>
    </source>
</evidence>
<dbReference type="InterPro" id="IPR005331">
    <property type="entry name" value="Sulfotransferase"/>
</dbReference>
<keyword evidence="6 9" id="KW-0333">Golgi apparatus</keyword>
<evidence type="ECO:0000256" key="8">
    <source>
        <dbReference type="ARBA" id="ARBA00023180"/>
    </source>
</evidence>
<comment type="similarity">
    <text evidence="2 9">Belongs to the sulfotransferase 2 family.</text>
</comment>
<dbReference type="Gene3D" id="3.40.50.300">
    <property type="entry name" value="P-loop containing nucleotide triphosphate hydrolases"/>
    <property type="match status" value="1"/>
</dbReference>
<dbReference type="GO" id="GO:0016051">
    <property type="term" value="P:carbohydrate biosynthetic process"/>
    <property type="evidence" value="ECO:0007669"/>
    <property type="project" value="InterPro"/>
</dbReference>
<keyword evidence="12" id="KW-1185">Reference proteome</keyword>
<keyword evidence="8 9" id="KW-0325">Glycoprotein</keyword>
<dbReference type="OrthoDB" id="2019940at2759"/>
<evidence type="ECO:0000256" key="6">
    <source>
        <dbReference type="ARBA" id="ARBA00023034"/>
    </source>
</evidence>
<feature type="region of interest" description="Disordered" evidence="10">
    <location>
        <begin position="50"/>
        <end position="71"/>
    </location>
</feature>
<evidence type="ECO:0000256" key="7">
    <source>
        <dbReference type="ARBA" id="ARBA00023136"/>
    </source>
</evidence>
<dbReference type="GO" id="GO:0008146">
    <property type="term" value="F:sulfotransferase activity"/>
    <property type="evidence" value="ECO:0007669"/>
    <property type="project" value="InterPro"/>
</dbReference>
<dbReference type="EMBL" id="CAJHNH020000956">
    <property type="protein sequence ID" value="CAG5120710.1"/>
    <property type="molecule type" value="Genomic_DNA"/>
</dbReference>
<evidence type="ECO:0000256" key="2">
    <source>
        <dbReference type="ARBA" id="ARBA00006339"/>
    </source>
</evidence>
<dbReference type="Proteomes" id="UP000678393">
    <property type="component" value="Unassembled WGS sequence"/>
</dbReference>
<evidence type="ECO:0000256" key="9">
    <source>
        <dbReference type="RuleBase" id="RU364020"/>
    </source>
</evidence>
<evidence type="ECO:0000313" key="12">
    <source>
        <dbReference type="Proteomes" id="UP000678393"/>
    </source>
</evidence>
<organism evidence="11 12">
    <name type="scientific">Candidula unifasciata</name>
    <dbReference type="NCBI Taxonomy" id="100452"/>
    <lineage>
        <taxon>Eukaryota</taxon>
        <taxon>Metazoa</taxon>
        <taxon>Spiralia</taxon>
        <taxon>Lophotrochozoa</taxon>
        <taxon>Mollusca</taxon>
        <taxon>Gastropoda</taxon>
        <taxon>Heterobranchia</taxon>
        <taxon>Euthyneura</taxon>
        <taxon>Panpulmonata</taxon>
        <taxon>Eupulmonata</taxon>
        <taxon>Stylommatophora</taxon>
        <taxon>Helicina</taxon>
        <taxon>Helicoidea</taxon>
        <taxon>Geomitridae</taxon>
        <taxon>Candidula</taxon>
    </lineage>
</organism>
<keyword evidence="3 9" id="KW-0808">Transferase</keyword>
<keyword evidence="5" id="KW-1133">Transmembrane helix</keyword>
<evidence type="ECO:0000256" key="10">
    <source>
        <dbReference type="SAM" id="MobiDB-lite"/>
    </source>
</evidence>
<keyword evidence="7" id="KW-0472">Membrane</keyword>
<dbReference type="AlphaFoldDB" id="A0A8S3YZR2"/>
<dbReference type="EC" id="2.8.2.-" evidence="9"/>
<sequence length="350" mass="41190">MRVPVRLLVSAVTVAALVPVFLLFSGSWRSKPHRDSAFSNALHMGSHVLTTPSEHSSTAKPHSHPRVSPEQWRNHIQTSCRKFGFIAEKDTFDPSILKNSKILVDDNNKLLYCQIPKVASTTWRRIFIVLSGKADTSDPMSLSANDVHHKFDKHLTHLRKYQNDEILYRLNNYFKFVFVREPFERILSAFKNKFAANTNSSIYFRKVFGEKIIDRYRQNPLANPGRNLTFEEFINYLTDPQKQIPMNEHWEKYYKLCHPCWIQYDFIGKLETLEEDSQYILEKNSLSEKVKVPSRLDSKYTYKKTNSYMHEYYSQIPKETLQKIFKMYYADFVIFNFTVPDSIKLMMDGH</sequence>
<gene>
    <name evidence="11" type="ORF">CUNI_LOCUS6268</name>
</gene>
<name>A0A8S3YZR2_9EUPU</name>
<dbReference type="Pfam" id="PF03567">
    <property type="entry name" value="Sulfotransfer_2"/>
    <property type="match status" value="1"/>
</dbReference>
<dbReference type="PANTHER" id="PTHR12137">
    <property type="entry name" value="CARBOHYDRATE SULFOTRANSFERASE"/>
    <property type="match status" value="1"/>
</dbReference>
<keyword evidence="4" id="KW-0812">Transmembrane</keyword>
<keyword evidence="9" id="KW-0119">Carbohydrate metabolism</keyword>
<dbReference type="GO" id="GO:0000139">
    <property type="term" value="C:Golgi membrane"/>
    <property type="evidence" value="ECO:0007669"/>
    <property type="project" value="UniProtKB-SubCell"/>
</dbReference>
<evidence type="ECO:0000256" key="4">
    <source>
        <dbReference type="ARBA" id="ARBA00022692"/>
    </source>
</evidence>